<keyword evidence="4" id="KW-0132">Cell division</keyword>
<dbReference type="EMBL" id="CACTIH010001962">
    <property type="protein sequence ID" value="CAA2970138.1"/>
    <property type="molecule type" value="Genomic_DNA"/>
</dbReference>
<name>A0A8S0QVP2_OLEEU</name>
<evidence type="ECO:0000256" key="6">
    <source>
        <dbReference type="ARBA" id="ARBA00023067"/>
    </source>
</evidence>
<evidence type="ECO:0000256" key="4">
    <source>
        <dbReference type="ARBA" id="ARBA00022618"/>
    </source>
</evidence>
<accession>A0A8S0QVP2</accession>
<feature type="coiled-coil region" evidence="8">
    <location>
        <begin position="884"/>
        <end position="911"/>
    </location>
</feature>
<dbReference type="PANTHER" id="PTHR14418:SF5">
    <property type="entry name" value="CONDENSIN COMPLEX SUBUNIT 3"/>
    <property type="match status" value="1"/>
</dbReference>
<dbReference type="GO" id="GO:0051301">
    <property type="term" value="P:cell division"/>
    <property type="evidence" value="ECO:0007669"/>
    <property type="project" value="UniProtKB-KW"/>
</dbReference>
<dbReference type="InterPro" id="IPR025977">
    <property type="entry name" value="Cnd3_C"/>
</dbReference>
<proteinExistence type="inferred from homology"/>
<dbReference type="Gene3D" id="1.25.10.10">
    <property type="entry name" value="Leucine-rich Repeat Variant"/>
    <property type="match status" value="1"/>
</dbReference>
<dbReference type="InterPro" id="IPR016024">
    <property type="entry name" value="ARM-type_fold"/>
</dbReference>
<dbReference type="GO" id="GO:0000793">
    <property type="term" value="C:condensed chromosome"/>
    <property type="evidence" value="ECO:0007669"/>
    <property type="project" value="TreeGrafter"/>
</dbReference>
<dbReference type="AlphaFoldDB" id="A0A8S0QVP2"/>
<keyword evidence="5" id="KW-0498">Mitosis</keyword>
<evidence type="ECO:0000259" key="10">
    <source>
        <dbReference type="Pfam" id="PF12719"/>
    </source>
</evidence>
<dbReference type="GO" id="GO:0000796">
    <property type="term" value="C:condensin complex"/>
    <property type="evidence" value="ECO:0007669"/>
    <property type="project" value="InterPro"/>
</dbReference>
<evidence type="ECO:0000256" key="8">
    <source>
        <dbReference type="SAM" id="Coils"/>
    </source>
</evidence>
<protein>
    <submittedName>
        <fullName evidence="11">Condensin complex subunit 3</fullName>
    </submittedName>
</protein>
<evidence type="ECO:0000313" key="11">
    <source>
        <dbReference type="EMBL" id="CAA2970138.1"/>
    </source>
</evidence>
<reference evidence="11 12" key="1">
    <citation type="submission" date="2019-12" db="EMBL/GenBank/DDBJ databases">
        <authorList>
            <person name="Alioto T."/>
            <person name="Alioto T."/>
            <person name="Gomez Garrido J."/>
        </authorList>
    </citation>
    <scope>NUCLEOTIDE SEQUENCE [LARGE SCALE GENOMIC DNA]</scope>
</reference>
<dbReference type="Gramene" id="OE9A121653T1">
    <property type="protein sequence ID" value="OE9A121653C1"/>
    <property type="gene ID" value="OE9A121653"/>
</dbReference>
<evidence type="ECO:0000256" key="1">
    <source>
        <dbReference type="ARBA" id="ARBA00004286"/>
    </source>
</evidence>
<keyword evidence="8" id="KW-0175">Coiled coil</keyword>
<dbReference type="GO" id="GO:0007076">
    <property type="term" value="P:mitotic chromosome condensation"/>
    <property type="evidence" value="ECO:0007669"/>
    <property type="project" value="InterPro"/>
</dbReference>
<keyword evidence="3" id="KW-0158">Chromosome</keyword>
<evidence type="ECO:0000256" key="3">
    <source>
        <dbReference type="ARBA" id="ARBA00022454"/>
    </source>
</evidence>
<feature type="compositionally biased region" description="Acidic residues" evidence="9">
    <location>
        <begin position="1014"/>
        <end position="1047"/>
    </location>
</feature>
<dbReference type="PANTHER" id="PTHR14418">
    <property type="entry name" value="CONDENSIN COMPLEX SUBUNIT 3-RELATED"/>
    <property type="match status" value="1"/>
</dbReference>
<feature type="compositionally biased region" description="Polar residues" evidence="9">
    <location>
        <begin position="976"/>
        <end position="996"/>
    </location>
</feature>
<gene>
    <name evidence="11" type="ORF">OLEA9_A121653</name>
</gene>
<dbReference type="InterPro" id="IPR027165">
    <property type="entry name" value="CND3"/>
</dbReference>
<evidence type="ECO:0000256" key="9">
    <source>
        <dbReference type="SAM" id="MobiDB-lite"/>
    </source>
</evidence>
<feature type="region of interest" description="Disordered" evidence="9">
    <location>
        <begin position="940"/>
        <end position="1047"/>
    </location>
</feature>
<comment type="caution">
    <text evidence="11">The sequence shown here is derived from an EMBL/GenBank/DDBJ whole genome shotgun (WGS) entry which is preliminary data.</text>
</comment>
<evidence type="ECO:0000256" key="7">
    <source>
        <dbReference type="ARBA" id="ARBA00023306"/>
    </source>
</evidence>
<organism evidence="11 12">
    <name type="scientific">Olea europaea subsp. europaea</name>
    <dbReference type="NCBI Taxonomy" id="158383"/>
    <lineage>
        <taxon>Eukaryota</taxon>
        <taxon>Viridiplantae</taxon>
        <taxon>Streptophyta</taxon>
        <taxon>Embryophyta</taxon>
        <taxon>Tracheophyta</taxon>
        <taxon>Spermatophyta</taxon>
        <taxon>Magnoliopsida</taxon>
        <taxon>eudicotyledons</taxon>
        <taxon>Gunneridae</taxon>
        <taxon>Pentapetalae</taxon>
        <taxon>asterids</taxon>
        <taxon>lamiids</taxon>
        <taxon>Lamiales</taxon>
        <taxon>Oleaceae</taxon>
        <taxon>Oleeae</taxon>
        <taxon>Olea</taxon>
    </lineage>
</organism>
<dbReference type="OrthoDB" id="27187at2759"/>
<evidence type="ECO:0000256" key="5">
    <source>
        <dbReference type="ARBA" id="ARBA00022776"/>
    </source>
</evidence>
<keyword evidence="6" id="KW-0226">DNA condensation</keyword>
<comment type="similarity">
    <text evidence="2">Belongs to the CND3 (condensin subunit 3) family.</text>
</comment>
<evidence type="ECO:0000256" key="2">
    <source>
        <dbReference type="ARBA" id="ARBA00006533"/>
    </source>
</evidence>
<keyword evidence="7" id="KW-0131">Cell cycle</keyword>
<sequence length="1047" mass="115789">MPTAIEESDHGHHRNLTQKVARVLDDIRSSNATHIRKLKDLSVLRDSSPVQFFEAFSNALIPLFNFQRRTASAERIVKFVSLFAFTPDAKNSSSSDGFLENFLRFLLLAAEAANKTARYRACQIISEIIMRLPDDAEVSSELWDEVIECMKSRVGDKFPVVRSFAIRALLRFANESENRDIIDLFLQALPLEQNADVRKTIVLSLPPSNETLSTIIDSTLDVSESVRKAAFCVIASKFPLQTLSIKIRTTILQRGLADRSKAVAKECLKLMKDEWLLQCCNRDPIELLKFLDVETYESVGESVMATLLKEGWVSLKDGQTIRQFLASTSDATEGDCNHGIQLMEAEVALYWRMVCKHLQMEASAKGSDAAMTTGAEAAVYAAEASDHNDLLDSVLPAAVSEYVELVNAHIAAGQNYRFASRQLLLLGTMLDFSDASNRKVASGFVQELLHRPLDHEMDDSGIEVVIGDGINLGGERDWAAAVAELAKKVHAAAGEFERVVLGVVEELARPCRERTADCKQWLHCLAVTALLLENINSLGLMRGVAMDPNEILHSLLLAGAKHGHLDVQRAAIRCLGLFGLLERKPSEVLVRQLRCSFVKGPSAVTIMASKALLDLGIWHGLHEVDKAMNCNLSSQLRDHRMAWTPVDLSNGSQDLDIELLDLLYAGLERQDWGPSAEVDENESIQAILGEGLAKILLLSEKFRGVQASTYHLLLAKLIILYFCSESTELQRLKQCLSVFFEHYPSLSVNHKKCISKAFMPVMRSLWPGINGNATGSTIMVSNMRKRAVQASRFMLQMMKVPLYAKETAPDESDGESLDNQADPSLDFESGEEGLAIRIAVEVASFHAKKTAAGKSYLSAVCRILVLLQFRASEQEAIKLVRQLLNRVSESVAAEKDLLKELRQMAERLKLIDGHPDQKLSSDQANQILGRLELEVNLEEDDTMEVPATPAVQSTRPGRARRRVRVEEESSSADELTPTSVVPTNPAVMSTRSQRASKTAALTKMTAKQTVKIDENDENDDDDSGSEVTSEDDSGSEVTSEDDSDAFD</sequence>
<dbReference type="SUPFAM" id="SSF48371">
    <property type="entry name" value="ARM repeat"/>
    <property type="match status" value="1"/>
</dbReference>
<dbReference type="InterPro" id="IPR011989">
    <property type="entry name" value="ARM-like"/>
</dbReference>
<comment type="subcellular location">
    <subcellularLocation>
        <location evidence="1">Chromosome</location>
    </subcellularLocation>
</comment>
<keyword evidence="12" id="KW-1185">Reference proteome</keyword>
<feature type="domain" description="Nuclear condensin complex subunit 3 C-terminal" evidence="10">
    <location>
        <begin position="523"/>
        <end position="869"/>
    </location>
</feature>
<dbReference type="Pfam" id="PF12719">
    <property type="entry name" value="Cnd3"/>
    <property type="match status" value="1"/>
</dbReference>
<evidence type="ECO:0000313" key="12">
    <source>
        <dbReference type="Proteomes" id="UP000594638"/>
    </source>
</evidence>
<dbReference type="Proteomes" id="UP000594638">
    <property type="component" value="Unassembled WGS sequence"/>
</dbReference>